<evidence type="ECO:0000256" key="3">
    <source>
        <dbReference type="SAM" id="MobiDB-lite"/>
    </source>
</evidence>
<dbReference type="Gene3D" id="6.10.140.1620">
    <property type="match status" value="1"/>
</dbReference>
<reference evidence="5" key="2">
    <citation type="submission" date="2017-02" db="EMBL/GenBank/DDBJ databases">
        <title>Sunflower complete genome.</title>
        <authorList>
            <person name="Langlade N."/>
            <person name="Munos S."/>
        </authorList>
    </citation>
    <scope>NUCLEOTIDE SEQUENCE [LARGE SCALE GENOMIC DNA]</scope>
    <source>
        <tissue evidence="5">Leaves</tissue>
    </source>
</reference>
<comment type="function">
    <text evidence="2">Involved in regulation of actin and microtubule organization. Part of a WAVE complex that activates the Arp2/3 complex.</text>
</comment>
<dbReference type="Gramene" id="mRNA:HanXRQr2_Chr03g0128761">
    <property type="protein sequence ID" value="mRNA:HanXRQr2_Chr03g0128761"/>
    <property type="gene ID" value="HanXRQr2_Chr03g0128761"/>
</dbReference>
<name>A0A251V9D1_HELAN</name>
<dbReference type="PANTHER" id="PTHR10460">
    <property type="entry name" value="ABL INTERACTOR FAMILY MEMBER"/>
    <property type="match status" value="1"/>
</dbReference>
<feature type="region of interest" description="Disordered" evidence="3">
    <location>
        <begin position="236"/>
        <end position="275"/>
    </location>
</feature>
<evidence type="ECO:0000313" key="4">
    <source>
        <dbReference type="EMBL" id="KAF5815937.1"/>
    </source>
</evidence>
<dbReference type="AlphaFoldDB" id="A0A251V9D1"/>
<organism evidence="5 6">
    <name type="scientific">Helianthus annuus</name>
    <name type="common">Common sunflower</name>
    <dbReference type="NCBI Taxonomy" id="4232"/>
    <lineage>
        <taxon>Eukaryota</taxon>
        <taxon>Viridiplantae</taxon>
        <taxon>Streptophyta</taxon>
        <taxon>Embryophyta</taxon>
        <taxon>Tracheophyta</taxon>
        <taxon>Spermatophyta</taxon>
        <taxon>Magnoliopsida</taxon>
        <taxon>eudicotyledons</taxon>
        <taxon>Gunneridae</taxon>
        <taxon>Pentapetalae</taxon>
        <taxon>asterids</taxon>
        <taxon>campanulids</taxon>
        <taxon>Asterales</taxon>
        <taxon>Asteraceae</taxon>
        <taxon>Asteroideae</taxon>
        <taxon>Heliantheae alliance</taxon>
        <taxon>Heliantheae</taxon>
        <taxon>Helianthus</taxon>
    </lineage>
</organism>
<evidence type="ECO:0000256" key="1">
    <source>
        <dbReference type="ARBA" id="ARBA00010020"/>
    </source>
</evidence>
<sequence>MESMNKYLPANHLHQPSNYHEYLSAHRSLFADGLKDLRNVKEQLYSAAEHFQDSYHKNDQKQMLLESLKDYISKSMLKTVDHLGCVTNKVNKLLDEHVNEVSKTKLLVSGIEQRLRTCQICANYGELSQQSLMMQTPKYYKQYPAQEGCISEANKPKTGPVQSSGLRKGYSRQTCTELPSGLITFSLTKDASLKKIEKRSRSVSPLRFSIRCSGSSANQPTCPSFSVKFSASSVHRSISPNPSSSRQQLQQPPEAMKSQTLYPQRPSRPSTKDMEIYSKKTRNLFKALLSIYKSKNNII</sequence>
<proteinExistence type="inferred from homology"/>
<evidence type="ECO:0000256" key="2">
    <source>
        <dbReference type="ARBA" id="ARBA00025223"/>
    </source>
</evidence>
<dbReference type="EMBL" id="CM007892">
    <property type="protein sequence ID" value="OTG32175.1"/>
    <property type="molecule type" value="Genomic_DNA"/>
</dbReference>
<protein>
    <submittedName>
        <fullName evidence="4">ABI family protein</fullName>
    </submittedName>
    <submittedName>
        <fullName evidence="5">Putative ABI family</fullName>
    </submittedName>
</protein>
<keyword evidence="6" id="KW-1185">Reference proteome</keyword>
<dbReference type="InterPro" id="IPR028457">
    <property type="entry name" value="ABI"/>
</dbReference>
<dbReference type="EMBL" id="MNCJ02000318">
    <property type="protein sequence ID" value="KAF5815937.1"/>
    <property type="molecule type" value="Genomic_DNA"/>
</dbReference>
<dbReference type="InParanoid" id="A0A251V9D1"/>
<evidence type="ECO:0000313" key="5">
    <source>
        <dbReference type="EMBL" id="OTG32175.1"/>
    </source>
</evidence>
<gene>
    <name evidence="5" type="ORF">HannXRQ_Chr03g0083741</name>
    <name evidence="4" type="ORF">HanXRQr2_Chr03g0128761</name>
</gene>
<reference evidence="4" key="3">
    <citation type="submission" date="2020-06" db="EMBL/GenBank/DDBJ databases">
        <title>Helianthus annuus Genome sequencing and assembly Release 2.</title>
        <authorList>
            <person name="Gouzy J."/>
            <person name="Langlade N."/>
            <person name="Munos S."/>
        </authorList>
    </citation>
    <scope>NUCLEOTIDE SEQUENCE</scope>
    <source>
        <tissue evidence="4">Leaves</tissue>
    </source>
</reference>
<accession>A0A251V9D1</accession>
<comment type="similarity">
    <text evidence="1">Belongs to the ABI family.</text>
</comment>
<dbReference type="PANTHER" id="PTHR10460:SF59">
    <property type="entry name" value="ABI FAMILY PROTEIN"/>
    <property type="match status" value="1"/>
</dbReference>
<reference evidence="4 6" key="1">
    <citation type="journal article" date="2017" name="Nature">
        <title>The sunflower genome provides insights into oil metabolism, flowering and Asterid evolution.</title>
        <authorList>
            <person name="Badouin H."/>
            <person name="Gouzy J."/>
            <person name="Grassa C.J."/>
            <person name="Murat F."/>
            <person name="Staton S.E."/>
            <person name="Cottret L."/>
            <person name="Lelandais-Briere C."/>
            <person name="Owens G.L."/>
            <person name="Carrere S."/>
            <person name="Mayjonade B."/>
            <person name="Legrand L."/>
            <person name="Gill N."/>
            <person name="Kane N.C."/>
            <person name="Bowers J.E."/>
            <person name="Hubner S."/>
            <person name="Bellec A."/>
            <person name="Berard A."/>
            <person name="Berges H."/>
            <person name="Blanchet N."/>
            <person name="Boniface M.C."/>
            <person name="Brunel D."/>
            <person name="Catrice O."/>
            <person name="Chaidir N."/>
            <person name="Claudel C."/>
            <person name="Donnadieu C."/>
            <person name="Faraut T."/>
            <person name="Fievet G."/>
            <person name="Helmstetter N."/>
            <person name="King M."/>
            <person name="Knapp S.J."/>
            <person name="Lai Z."/>
            <person name="Le Paslier M.C."/>
            <person name="Lippi Y."/>
            <person name="Lorenzon L."/>
            <person name="Mandel J.R."/>
            <person name="Marage G."/>
            <person name="Marchand G."/>
            <person name="Marquand E."/>
            <person name="Bret-Mestries E."/>
            <person name="Morien E."/>
            <person name="Nambeesan S."/>
            <person name="Nguyen T."/>
            <person name="Pegot-Espagnet P."/>
            <person name="Pouilly N."/>
            <person name="Raftis F."/>
            <person name="Sallet E."/>
            <person name="Schiex T."/>
            <person name="Thomas J."/>
            <person name="Vandecasteele C."/>
            <person name="Vares D."/>
            <person name="Vear F."/>
            <person name="Vautrin S."/>
            <person name="Crespi M."/>
            <person name="Mangin B."/>
            <person name="Burke J.M."/>
            <person name="Salse J."/>
            <person name="Munos S."/>
            <person name="Vincourt P."/>
            <person name="Rieseberg L.H."/>
            <person name="Langlade N.B."/>
        </authorList>
    </citation>
    <scope>NUCLEOTIDE SEQUENCE [LARGE SCALE GENOMIC DNA]</scope>
    <source>
        <strain evidence="6">cv. SF193</strain>
        <tissue evidence="4">Leaves</tissue>
    </source>
</reference>
<dbReference type="OMA" id="CANYGEL"/>
<dbReference type="Proteomes" id="UP000215914">
    <property type="component" value="Chromosome 3"/>
</dbReference>
<feature type="compositionally biased region" description="Low complexity" evidence="3">
    <location>
        <begin position="239"/>
        <end position="253"/>
    </location>
</feature>
<evidence type="ECO:0000313" key="6">
    <source>
        <dbReference type="Proteomes" id="UP000215914"/>
    </source>
</evidence>